<dbReference type="Proteomes" id="UP001209570">
    <property type="component" value="Unassembled WGS sequence"/>
</dbReference>
<evidence type="ECO:0000313" key="1">
    <source>
        <dbReference type="EMBL" id="KAJ0390444.1"/>
    </source>
</evidence>
<comment type="caution">
    <text evidence="1">The sequence shown here is derived from an EMBL/GenBank/DDBJ whole genome shotgun (WGS) entry which is preliminary data.</text>
</comment>
<sequence>MLRREDHAGSVMLQNLAFEFRSFDGYSICPLTNEACLEMVTQVMLESKNLRRMYVVDREYRSHFGFDTTCCHNDWQKTHPLIALLSVRGGVGQTIARVDAQLWAQVLKYLGPNRTIRLIKAPQLDGPWRR</sequence>
<evidence type="ECO:0000313" key="2">
    <source>
        <dbReference type="Proteomes" id="UP001209570"/>
    </source>
</evidence>
<accession>A0AAD5L866</accession>
<gene>
    <name evidence="1" type="ORF">P43SY_011154</name>
</gene>
<name>A0AAD5L866_PYTIN</name>
<dbReference type="EMBL" id="JAKCXM010002104">
    <property type="protein sequence ID" value="KAJ0390444.1"/>
    <property type="molecule type" value="Genomic_DNA"/>
</dbReference>
<keyword evidence="2" id="KW-1185">Reference proteome</keyword>
<proteinExistence type="predicted"/>
<organism evidence="1 2">
    <name type="scientific">Pythium insidiosum</name>
    <name type="common">Pythiosis disease agent</name>
    <dbReference type="NCBI Taxonomy" id="114742"/>
    <lineage>
        <taxon>Eukaryota</taxon>
        <taxon>Sar</taxon>
        <taxon>Stramenopiles</taxon>
        <taxon>Oomycota</taxon>
        <taxon>Peronosporomycetes</taxon>
        <taxon>Pythiales</taxon>
        <taxon>Pythiaceae</taxon>
        <taxon>Pythium</taxon>
    </lineage>
</organism>
<reference evidence="1" key="1">
    <citation type="submission" date="2021-12" db="EMBL/GenBank/DDBJ databases">
        <title>Prjna785345.</title>
        <authorList>
            <person name="Rujirawat T."/>
            <person name="Krajaejun T."/>
        </authorList>
    </citation>
    <scope>NUCLEOTIDE SEQUENCE</scope>
    <source>
        <strain evidence="1">Pi057C3</strain>
    </source>
</reference>
<dbReference type="AlphaFoldDB" id="A0AAD5L866"/>
<protein>
    <submittedName>
        <fullName evidence="1">Uncharacterized protein</fullName>
    </submittedName>
</protein>